<organism evidence="4 5">
    <name type="scientific">Pseudofrankia asymbiotica</name>
    <dbReference type="NCBI Taxonomy" id="1834516"/>
    <lineage>
        <taxon>Bacteria</taxon>
        <taxon>Bacillati</taxon>
        <taxon>Actinomycetota</taxon>
        <taxon>Actinomycetes</taxon>
        <taxon>Frankiales</taxon>
        <taxon>Frankiaceae</taxon>
        <taxon>Pseudofrankia</taxon>
    </lineage>
</organism>
<keyword evidence="1" id="KW-0560">Oxidoreductase</keyword>
<name>A0A1V2I7M3_9ACTN</name>
<dbReference type="STRING" id="1834516.BL253_20795"/>
<dbReference type="AlphaFoldDB" id="A0A1V2I7M3"/>
<feature type="region of interest" description="Disordered" evidence="2">
    <location>
        <begin position="314"/>
        <end position="335"/>
    </location>
</feature>
<dbReference type="GO" id="GO:0016491">
    <property type="term" value="F:oxidoreductase activity"/>
    <property type="evidence" value="ECO:0007669"/>
    <property type="project" value="UniProtKB-KW"/>
</dbReference>
<dbReference type="InterPro" id="IPR023210">
    <property type="entry name" value="NADP_OxRdtase_dom"/>
</dbReference>
<dbReference type="InterPro" id="IPR050523">
    <property type="entry name" value="AKR_Detox_Biosynth"/>
</dbReference>
<sequence length="335" mass="34809">MRYSRLGGTGLQISTVILGAAQFGESVDGTVAGDLVREALDLGITTFDTADVYAGGRSEGMLAGALPAGLRDQLVVCTKVGLRVGDDDAAHAAGASATGHDQAARWRAGIAPTDQGLSRKHIMSAVEASLRGLGIDYIDLYQVHRFDPSTPLDETLSALDALVQSGKVRYLGCSGYAAWQLCLALGASREHGLERFASTQVRYSVADRAGEQELLPACEATSVGALAFQVLAGGVLAAPPDDAAEPRAGSRASRASVRGRYWNDTVRARSAKLRAVAAELGRDPVETALAWALGHPAIDAVIIGASRPGQLAAAAAAAERPLTPGERRRVTDAVD</sequence>
<proteinExistence type="predicted"/>
<keyword evidence="5" id="KW-1185">Reference proteome</keyword>
<dbReference type="PANTHER" id="PTHR43364">
    <property type="entry name" value="NADH-SPECIFIC METHYLGLYOXAL REDUCTASE-RELATED"/>
    <property type="match status" value="1"/>
</dbReference>
<dbReference type="RefSeq" id="WP_076818849.1">
    <property type="nucleotide sequence ID" value="NZ_MOMC01000043.1"/>
</dbReference>
<dbReference type="Pfam" id="PF00248">
    <property type="entry name" value="Aldo_ket_red"/>
    <property type="match status" value="1"/>
</dbReference>
<dbReference type="Proteomes" id="UP000188929">
    <property type="component" value="Unassembled WGS sequence"/>
</dbReference>
<evidence type="ECO:0000259" key="3">
    <source>
        <dbReference type="Pfam" id="PF00248"/>
    </source>
</evidence>
<accession>A0A1V2I7M3</accession>
<dbReference type="EMBL" id="MOMC01000043">
    <property type="protein sequence ID" value="ONH28040.1"/>
    <property type="molecule type" value="Genomic_DNA"/>
</dbReference>
<feature type="compositionally biased region" description="Basic and acidic residues" evidence="2">
    <location>
        <begin position="325"/>
        <end position="335"/>
    </location>
</feature>
<evidence type="ECO:0000313" key="4">
    <source>
        <dbReference type="EMBL" id="ONH28040.1"/>
    </source>
</evidence>
<dbReference type="GO" id="GO:0005829">
    <property type="term" value="C:cytosol"/>
    <property type="evidence" value="ECO:0007669"/>
    <property type="project" value="TreeGrafter"/>
</dbReference>
<evidence type="ECO:0000313" key="5">
    <source>
        <dbReference type="Proteomes" id="UP000188929"/>
    </source>
</evidence>
<evidence type="ECO:0000256" key="2">
    <source>
        <dbReference type="SAM" id="MobiDB-lite"/>
    </source>
</evidence>
<protein>
    <recommendedName>
        <fullName evidence="3">NADP-dependent oxidoreductase domain-containing protein</fullName>
    </recommendedName>
</protein>
<dbReference type="OrthoDB" id="3213706at2"/>
<dbReference type="SUPFAM" id="SSF51430">
    <property type="entry name" value="NAD(P)-linked oxidoreductase"/>
    <property type="match status" value="1"/>
</dbReference>
<reference evidence="5" key="1">
    <citation type="submission" date="2016-10" db="EMBL/GenBank/DDBJ databases">
        <title>Frankia sp. NRRL B-16386 Genome sequencing.</title>
        <authorList>
            <person name="Ghodhbane-Gtari F."/>
            <person name="Swanson E."/>
            <person name="Gueddou A."/>
            <person name="Hezbri K."/>
            <person name="Ktari K."/>
            <person name="Nouioui I."/>
            <person name="Morris K."/>
            <person name="Simpson S."/>
            <person name="Abebe-Akele F."/>
            <person name="Thomas K."/>
            <person name="Gtari M."/>
            <person name="Tisa L.S."/>
        </authorList>
    </citation>
    <scope>NUCLEOTIDE SEQUENCE [LARGE SCALE GENOMIC DNA]</scope>
    <source>
        <strain evidence="5">NRRL B-16386</strain>
    </source>
</reference>
<comment type="caution">
    <text evidence="4">The sequence shown here is derived from an EMBL/GenBank/DDBJ whole genome shotgun (WGS) entry which is preliminary data.</text>
</comment>
<dbReference type="Gene3D" id="3.20.20.100">
    <property type="entry name" value="NADP-dependent oxidoreductase domain"/>
    <property type="match status" value="1"/>
</dbReference>
<dbReference type="PANTHER" id="PTHR43364:SF4">
    <property type="entry name" value="NAD(P)-LINKED OXIDOREDUCTASE SUPERFAMILY PROTEIN"/>
    <property type="match status" value="1"/>
</dbReference>
<dbReference type="InterPro" id="IPR036812">
    <property type="entry name" value="NAD(P)_OxRdtase_dom_sf"/>
</dbReference>
<evidence type="ECO:0000256" key="1">
    <source>
        <dbReference type="ARBA" id="ARBA00023002"/>
    </source>
</evidence>
<feature type="domain" description="NADP-dependent oxidoreductase" evidence="3">
    <location>
        <begin position="16"/>
        <end position="332"/>
    </location>
</feature>
<gene>
    <name evidence="4" type="ORF">BL253_20795</name>
</gene>